<sequence>MALFPFSLLLISLFKQSYSCSCSHEMQVGFFVYPNHDCLVECLLTCTSEENLLSKLSFQSGLQPLFCGLFLGGFGRCICH</sequence>
<dbReference type="AlphaFoldDB" id="A0A059CVF7"/>
<name>A0A059CVF7_EUCGR</name>
<evidence type="ECO:0000256" key="1">
    <source>
        <dbReference type="SAM" id="SignalP"/>
    </source>
</evidence>
<dbReference type="Gramene" id="KCW82357">
    <property type="protein sequence ID" value="KCW82357"/>
    <property type="gene ID" value="EUGRSUZ_C03761"/>
</dbReference>
<keyword evidence="1" id="KW-0732">Signal</keyword>
<evidence type="ECO:0008006" key="3">
    <source>
        <dbReference type="Google" id="ProtNLM"/>
    </source>
</evidence>
<feature type="chain" id="PRO_5001570218" description="Secreted protein" evidence="1">
    <location>
        <begin position="20"/>
        <end position="80"/>
    </location>
</feature>
<accession>A0A059CVF7</accession>
<protein>
    <recommendedName>
        <fullName evidence="3">Secreted protein</fullName>
    </recommendedName>
</protein>
<reference evidence="2" key="1">
    <citation type="submission" date="2013-07" db="EMBL/GenBank/DDBJ databases">
        <title>The genome of Eucalyptus grandis.</title>
        <authorList>
            <person name="Schmutz J."/>
            <person name="Hayes R."/>
            <person name="Myburg A."/>
            <person name="Tuskan G."/>
            <person name="Grattapaglia D."/>
            <person name="Rokhsar D.S."/>
        </authorList>
    </citation>
    <scope>NUCLEOTIDE SEQUENCE</scope>
    <source>
        <tissue evidence="2">Leaf extractions</tissue>
    </source>
</reference>
<dbReference type="EMBL" id="KK198755">
    <property type="protein sequence ID" value="KCW82357.1"/>
    <property type="molecule type" value="Genomic_DNA"/>
</dbReference>
<organism evidence="2">
    <name type="scientific">Eucalyptus grandis</name>
    <name type="common">Flooded gum</name>
    <dbReference type="NCBI Taxonomy" id="71139"/>
    <lineage>
        <taxon>Eukaryota</taxon>
        <taxon>Viridiplantae</taxon>
        <taxon>Streptophyta</taxon>
        <taxon>Embryophyta</taxon>
        <taxon>Tracheophyta</taxon>
        <taxon>Spermatophyta</taxon>
        <taxon>Magnoliopsida</taxon>
        <taxon>eudicotyledons</taxon>
        <taxon>Gunneridae</taxon>
        <taxon>Pentapetalae</taxon>
        <taxon>rosids</taxon>
        <taxon>malvids</taxon>
        <taxon>Myrtales</taxon>
        <taxon>Myrtaceae</taxon>
        <taxon>Myrtoideae</taxon>
        <taxon>Eucalypteae</taxon>
        <taxon>Eucalyptus</taxon>
    </lineage>
</organism>
<evidence type="ECO:0000313" key="2">
    <source>
        <dbReference type="EMBL" id="KCW82357.1"/>
    </source>
</evidence>
<proteinExistence type="predicted"/>
<gene>
    <name evidence="2" type="ORF">EUGRSUZ_C03761</name>
</gene>
<dbReference type="InParanoid" id="A0A059CVF7"/>
<feature type="signal peptide" evidence="1">
    <location>
        <begin position="1"/>
        <end position="19"/>
    </location>
</feature>